<proteinExistence type="predicted"/>
<dbReference type="EMBL" id="AOME01000022">
    <property type="protein sequence ID" value="EMA54823.1"/>
    <property type="molecule type" value="Genomic_DNA"/>
</dbReference>
<organism evidence="1 2">
    <name type="scientific">Halococcus salifodinae DSM 8989</name>
    <dbReference type="NCBI Taxonomy" id="1227456"/>
    <lineage>
        <taxon>Archaea</taxon>
        <taxon>Methanobacteriati</taxon>
        <taxon>Methanobacteriota</taxon>
        <taxon>Stenosarchaea group</taxon>
        <taxon>Halobacteria</taxon>
        <taxon>Halobacteriales</taxon>
        <taxon>Halococcaceae</taxon>
        <taxon>Halococcus</taxon>
    </lineage>
</organism>
<name>M0NB77_9EURY</name>
<dbReference type="Proteomes" id="UP000011625">
    <property type="component" value="Unassembled WGS sequence"/>
</dbReference>
<comment type="caution">
    <text evidence="1">The sequence shown here is derived from an EMBL/GenBank/DDBJ whole genome shotgun (WGS) entry which is preliminary data.</text>
</comment>
<evidence type="ECO:0000313" key="2">
    <source>
        <dbReference type="Proteomes" id="UP000011625"/>
    </source>
</evidence>
<reference evidence="1 2" key="1">
    <citation type="journal article" date="2014" name="PLoS Genet.">
        <title>Phylogenetically driven sequencing of extremely halophilic archaea reveals strategies for static and dynamic osmo-response.</title>
        <authorList>
            <person name="Becker E.A."/>
            <person name="Seitzer P.M."/>
            <person name="Tritt A."/>
            <person name="Larsen D."/>
            <person name="Krusor M."/>
            <person name="Yao A.I."/>
            <person name="Wu D."/>
            <person name="Madern D."/>
            <person name="Eisen J.A."/>
            <person name="Darling A.E."/>
            <person name="Facciotti M.T."/>
        </authorList>
    </citation>
    <scope>NUCLEOTIDE SEQUENCE [LARGE SCALE GENOMIC DNA]</scope>
    <source>
        <strain evidence="1 2">DSM 8989</strain>
    </source>
</reference>
<keyword evidence="2" id="KW-1185">Reference proteome</keyword>
<gene>
    <name evidence="1" type="ORF">C450_04698</name>
</gene>
<evidence type="ECO:0000313" key="1">
    <source>
        <dbReference type="EMBL" id="EMA54823.1"/>
    </source>
</evidence>
<accession>M0NB77</accession>
<dbReference type="AlphaFoldDB" id="M0NB77"/>
<protein>
    <submittedName>
        <fullName evidence="1">Uncharacterized protein</fullName>
    </submittedName>
</protein>
<sequence>MVRETIIGPFSIPDSIKRAFTKIGVIQSVPVQYRFEVVFSSRIDIYIRVFGYYVENQFEQVVFVRIVSAENFRKSAIQLRLG</sequence>